<feature type="transmembrane region" description="Helical" evidence="2">
    <location>
        <begin position="213"/>
        <end position="236"/>
    </location>
</feature>
<keyword evidence="2" id="KW-1133">Transmembrane helix</keyword>
<evidence type="ECO:0008006" key="5">
    <source>
        <dbReference type="Google" id="ProtNLM"/>
    </source>
</evidence>
<evidence type="ECO:0000256" key="2">
    <source>
        <dbReference type="SAM" id="Phobius"/>
    </source>
</evidence>
<comment type="caution">
    <text evidence="3">The sequence shown here is derived from an EMBL/GenBank/DDBJ whole genome shotgun (WGS) entry which is preliminary data.</text>
</comment>
<protein>
    <recommendedName>
        <fullName evidence="5">G-protein coupled receptors family 1 profile domain-containing protein</fullName>
    </recommendedName>
</protein>
<dbReference type="Proteomes" id="UP000298030">
    <property type="component" value="Unassembled WGS sequence"/>
</dbReference>
<evidence type="ECO:0000256" key="1">
    <source>
        <dbReference type="SAM" id="MobiDB-lite"/>
    </source>
</evidence>
<dbReference type="OrthoDB" id="3351617at2759"/>
<keyword evidence="4" id="KW-1185">Reference proteome</keyword>
<feature type="transmembrane region" description="Helical" evidence="2">
    <location>
        <begin position="170"/>
        <end position="192"/>
    </location>
</feature>
<proteinExistence type="predicted"/>
<feature type="transmembrane region" description="Helical" evidence="2">
    <location>
        <begin position="54"/>
        <end position="79"/>
    </location>
</feature>
<feature type="transmembrane region" description="Helical" evidence="2">
    <location>
        <begin position="99"/>
        <end position="122"/>
    </location>
</feature>
<keyword evidence="2" id="KW-0812">Transmembrane</keyword>
<dbReference type="EMBL" id="QPFP01000017">
    <property type="protein sequence ID" value="TEB31833.1"/>
    <property type="molecule type" value="Genomic_DNA"/>
</dbReference>
<evidence type="ECO:0000313" key="3">
    <source>
        <dbReference type="EMBL" id="TEB31833.1"/>
    </source>
</evidence>
<feature type="transmembrane region" description="Helical" evidence="2">
    <location>
        <begin position="134"/>
        <end position="158"/>
    </location>
</feature>
<evidence type="ECO:0000313" key="4">
    <source>
        <dbReference type="Proteomes" id="UP000298030"/>
    </source>
</evidence>
<feature type="transmembrane region" description="Helical" evidence="2">
    <location>
        <begin position="22"/>
        <end position="42"/>
    </location>
</feature>
<organism evidence="3 4">
    <name type="scientific">Coprinellus micaceus</name>
    <name type="common">Glistening ink-cap mushroom</name>
    <name type="synonym">Coprinus micaceus</name>
    <dbReference type="NCBI Taxonomy" id="71717"/>
    <lineage>
        <taxon>Eukaryota</taxon>
        <taxon>Fungi</taxon>
        <taxon>Dikarya</taxon>
        <taxon>Basidiomycota</taxon>
        <taxon>Agaricomycotina</taxon>
        <taxon>Agaricomycetes</taxon>
        <taxon>Agaricomycetidae</taxon>
        <taxon>Agaricales</taxon>
        <taxon>Agaricineae</taxon>
        <taxon>Psathyrellaceae</taxon>
        <taxon>Coprinellus</taxon>
    </lineage>
</organism>
<accession>A0A4Y7TCD7</accession>
<feature type="transmembrane region" description="Helical" evidence="2">
    <location>
        <begin position="256"/>
        <end position="277"/>
    </location>
</feature>
<feature type="region of interest" description="Disordered" evidence="1">
    <location>
        <begin position="314"/>
        <end position="333"/>
    </location>
</feature>
<reference evidence="3 4" key="1">
    <citation type="journal article" date="2019" name="Nat. Ecol. Evol.">
        <title>Megaphylogeny resolves global patterns of mushroom evolution.</title>
        <authorList>
            <person name="Varga T."/>
            <person name="Krizsan K."/>
            <person name="Foldi C."/>
            <person name="Dima B."/>
            <person name="Sanchez-Garcia M."/>
            <person name="Sanchez-Ramirez S."/>
            <person name="Szollosi G.J."/>
            <person name="Szarkandi J.G."/>
            <person name="Papp V."/>
            <person name="Albert L."/>
            <person name="Andreopoulos W."/>
            <person name="Angelini C."/>
            <person name="Antonin V."/>
            <person name="Barry K.W."/>
            <person name="Bougher N.L."/>
            <person name="Buchanan P."/>
            <person name="Buyck B."/>
            <person name="Bense V."/>
            <person name="Catcheside P."/>
            <person name="Chovatia M."/>
            <person name="Cooper J."/>
            <person name="Damon W."/>
            <person name="Desjardin D."/>
            <person name="Finy P."/>
            <person name="Geml J."/>
            <person name="Haridas S."/>
            <person name="Hughes K."/>
            <person name="Justo A."/>
            <person name="Karasinski D."/>
            <person name="Kautmanova I."/>
            <person name="Kiss B."/>
            <person name="Kocsube S."/>
            <person name="Kotiranta H."/>
            <person name="LaButti K.M."/>
            <person name="Lechner B.E."/>
            <person name="Liimatainen K."/>
            <person name="Lipzen A."/>
            <person name="Lukacs Z."/>
            <person name="Mihaltcheva S."/>
            <person name="Morgado L.N."/>
            <person name="Niskanen T."/>
            <person name="Noordeloos M.E."/>
            <person name="Ohm R.A."/>
            <person name="Ortiz-Santana B."/>
            <person name="Ovrebo C."/>
            <person name="Racz N."/>
            <person name="Riley R."/>
            <person name="Savchenko A."/>
            <person name="Shiryaev A."/>
            <person name="Soop K."/>
            <person name="Spirin V."/>
            <person name="Szebenyi C."/>
            <person name="Tomsovsky M."/>
            <person name="Tulloss R.E."/>
            <person name="Uehling J."/>
            <person name="Grigoriev I.V."/>
            <person name="Vagvolgyi C."/>
            <person name="Papp T."/>
            <person name="Martin F.M."/>
            <person name="Miettinen O."/>
            <person name="Hibbett D.S."/>
            <person name="Nagy L.G."/>
        </authorList>
    </citation>
    <scope>NUCLEOTIDE SEQUENCE [LARGE SCALE GENOMIC DNA]</scope>
    <source>
        <strain evidence="3 4">FP101781</strain>
    </source>
</reference>
<name>A0A4Y7TCD7_COPMI</name>
<sequence length="333" mass="36016">MESVDLDHAGTVLAQATLTADAISLIVVGIELFMCTYCLTVFLEGSKEARQGRLPYLIIMVLLFIIPTFATGSDLAFLFRTTFNAKTPADFLILRGTEGTWLGFASAVLMLNVVNLLGDGLMLYRCYVIWSDKLWVLLLPASCLITAFVFGILSFLPLTDNIALGITDVTYVSLWALTSVATNVSVTTLIAYRLITARRRIVTLNPGRDISAFSGVVAILIESAFPLSVLGIAYAVNLANTKPRNSPEVGKEAASYILSSLYFAFMSLSPQMIIFRVTTGKSWARRKEETSESGGISNALVFAQSHARASVASIKSSAGDVESASPHEEKNNS</sequence>
<keyword evidence="2" id="KW-0472">Membrane</keyword>
<gene>
    <name evidence="3" type="ORF">FA13DRAFT_1732127</name>
</gene>
<dbReference type="AlphaFoldDB" id="A0A4Y7TCD7"/>